<feature type="non-terminal residue" evidence="1">
    <location>
        <position position="1"/>
    </location>
</feature>
<dbReference type="AlphaFoldDB" id="A0A8I0HGB5"/>
<gene>
    <name evidence="1" type="ORF">GUH15_31725</name>
</gene>
<protein>
    <submittedName>
        <fullName evidence="1">Uncharacterized protein</fullName>
    </submittedName>
</protein>
<name>A0A8I0HGB5_XANCI</name>
<dbReference type="Gene3D" id="2.60.40.1140">
    <property type="entry name" value="Collagen-binding surface protein Cna, B-type domain"/>
    <property type="match status" value="1"/>
</dbReference>
<proteinExistence type="predicted"/>
<accession>A0A8I0HGB5</accession>
<evidence type="ECO:0000313" key="2">
    <source>
        <dbReference type="Proteomes" id="UP000653002"/>
    </source>
</evidence>
<dbReference type="Proteomes" id="UP000653002">
    <property type="component" value="Unassembled WGS sequence"/>
</dbReference>
<dbReference type="EMBL" id="JAABFR010002709">
    <property type="protein sequence ID" value="MBD4340531.1"/>
    <property type="molecule type" value="Genomic_DNA"/>
</dbReference>
<sequence>LKVGTTYTVTEKTGWTWRYTTDPTSQNSQSIQLVANEGNNTITFTNKLDNNKWLTGGAWCDNVWGNNCPDKSTSPDYSTNR</sequence>
<evidence type="ECO:0000313" key="1">
    <source>
        <dbReference type="EMBL" id="MBD4340531.1"/>
    </source>
</evidence>
<reference evidence="1" key="1">
    <citation type="submission" date="2020-01" db="EMBL/GenBank/DDBJ databases">
        <authorList>
            <person name="Richard D."/>
        </authorList>
    </citation>
    <scope>NUCLEOTIDE SEQUENCE</scope>
    <source>
        <strain evidence="1">JP541</strain>
    </source>
</reference>
<organism evidence="1 2">
    <name type="scientific">Xanthomonas citri pv. citri</name>
    <dbReference type="NCBI Taxonomy" id="611301"/>
    <lineage>
        <taxon>Bacteria</taxon>
        <taxon>Pseudomonadati</taxon>
        <taxon>Pseudomonadota</taxon>
        <taxon>Gammaproteobacteria</taxon>
        <taxon>Lysobacterales</taxon>
        <taxon>Lysobacteraceae</taxon>
        <taxon>Xanthomonas</taxon>
    </lineage>
</organism>
<comment type="caution">
    <text evidence="1">The sequence shown here is derived from an EMBL/GenBank/DDBJ whole genome shotgun (WGS) entry which is preliminary data.</text>
</comment>